<dbReference type="InterPro" id="IPR028202">
    <property type="entry name" value="Reductase_C"/>
</dbReference>
<dbReference type="SUPFAM" id="SSF55424">
    <property type="entry name" value="FAD/NAD-linked reductases, dimerisation (C-terminal) domain"/>
    <property type="match status" value="1"/>
</dbReference>
<reference evidence="3 4" key="1">
    <citation type="journal article" date="2012" name="J. Bacteriol.">
        <title>Complete Genome Sequence of Burkholderia sp. Strain GG4, a Betaproteobacterium That Reduces 3-Oxo-N-Acylhomoserine Lactones and Produces Different N-Acylhomoserine Lactones.</title>
        <authorList>
            <person name="Hong K.W."/>
            <person name="Koh C.L."/>
            <person name="Sam C.K."/>
            <person name="Yin W.F."/>
            <person name="Chan K.G."/>
        </authorList>
    </citation>
    <scope>NUCLEOTIDE SEQUENCE [LARGE SCALE GENOMIC DNA]</scope>
    <source>
        <strain evidence="3 4">GG4</strain>
    </source>
</reference>
<organism evidence="3 4">
    <name type="scientific">Burkholderia cepacia GG4</name>
    <dbReference type="NCBI Taxonomy" id="1009846"/>
    <lineage>
        <taxon>Bacteria</taxon>
        <taxon>Pseudomonadati</taxon>
        <taxon>Pseudomonadota</taxon>
        <taxon>Betaproteobacteria</taxon>
        <taxon>Burkholderiales</taxon>
        <taxon>Burkholderiaceae</taxon>
        <taxon>Burkholderia</taxon>
        <taxon>Burkholderia cepacia complex</taxon>
    </lineage>
</organism>
<gene>
    <name evidence="3" type="ORF">GEM_0757</name>
</gene>
<evidence type="ECO:0000256" key="1">
    <source>
        <dbReference type="SAM" id="MobiDB-lite"/>
    </source>
</evidence>
<feature type="domain" description="Reductase C-terminal" evidence="2">
    <location>
        <begin position="91"/>
        <end position="166"/>
    </location>
</feature>
<dbReference type="Gene3D" id="3.30.390.30">
    <property type="match status" value="1"/>
</dbReference>
<evidence type="ECO:0000259" key="2">
    <source>
        <dbReference type="Pfam" id="PF14759"/>
    </source>
</evidence>
<dbReference type="Pfam" id="PF14759">
    <property type="entry name" value="Reductase_C"/>
    <property type="match status" value="1"/>
</dbReference>
<sequence length="172" mass="17814">MVKRRGVGDADHAAMIRAFAAGPRVVRRAACGAGPVPPVGPGPGTVARRRPARAGRRRVRHTSTTRPVCHDVIAASASSSAASPSSIVVLTGVPALGERTVARVLGDDAEIHFHFDASERLVAASGFGRASGFVKEMHVARMLVERRIDVTPAAVADAGVKLKSLVSAAGDR</sequence>
<evidence type="ECO:0000313" key="4">
    <source>
        <dbReference type="Proteomes" id="UP000032866"/>
    </source>
</evidence>
<dbReference type="GO" id="GO:0008860">
    <property type="term" value="F:ferredoxin-NAD+ reductase activity"/>
    <property type="evidence" value="ECO:0007669"/>
    <property type="project" value="UniProtKB-EC"/>
</dbReference>
<evidence type="ECO:0000313" key="3">
    <source>
        <dbReference type="EMBL" id="AFQ47206.1"/>
    </source>
</evidence>
<dbReference type="Proteomes" id="UP000032866">
    <property type="component" value="Chromosome 1"/>
</dbReference>
<protein>
    <submittedName>
        <fullName evidence="3">FAD-dependent pyridine nucleotide-disulfide oxidoreductase</fullName>
        <ecNumber evidence="3">1.18.1.3</ecNumber>
    </submittedName>
</protein>
<dbReference type="EMBL" id="CP003774">
    <property type="protein sequence ID" value="AFQ47206.1"/>
    <property type="molecule type" value="Genomic_DNA"/>
</dbReference>
<dbReference type="KEGG" id="bct:GEM_0757"/>
<dbReference type="AlphaFoldDB" id="A0A9W3P880"/>
<proteinExistence type="predicted"/>
<feature type="compositionally biased region" description="Basic residues" evidence="1">
    <location>
        <begin position="47"/>
        <end position="63"/>
    </location>
</feature>
<keyword evidence="3" id="KW-0560">Oxidoreductase</keyword>
<feature type="region of interest" description="Disordered" evidence="1">
    <location>
        <begin position="36"/>
        <end position="64"/>
    </location>
</feature>
<name>A0A9W3P880_BURCE</name>
<dbReference type="InterPro" id="IPR016156">
    <property type="entry name" value="FAD/NAD-linked_Rdtase_dimer_sf"/>
</dbReference>
<accession>A0A9W3P880</accession>
<dbReference type="EC" id="1.18.1.3" evidence="3"/>